<evidence type="ECO:0008006" key="5">
    <source>
        <dbReference type="Google" id="ProtNLM"/>
    </source>
</evidence>
<organism evidence="3 4">
    <name type="scientific">Reticulibacter mediterranei</name>
    <dbReference type="NCBI Taxonomy" id="2778369"/>
    <lineage>
        <taxon>Bacteria</taxon>
        <taxon>Bacillati</taxon>
        <taxon>Chloroflexota</taxon>
        <taxon>Ktedonobacteria</taxon>
        <taxon>Ktedonobacterales</taxon>
        <taxon>Reticulibacteraceae</taxon>
        <taxon>Reticulibacter</taxon>
    </lineage>
</organism>
<sequence length="207" mass="21419">MIKILLRLFVVVVVGIFLLMLYRPEFVANASNALLNSNNGNVVGSAQFLPNLQGKGSDLQLSLQGLTSSLHYVVTLNQGSCTGKVLATIGSITADQQGNAVATLEKTDLNAALTQGVWVNVHQGSADGTSVACGRVQTNSAVATAQSNTGVPVASSTTVNNTTTGVTPLLPATSDQSSSNGVGGFPQTGVAPAKESSYRNYTFPRKY</sequence>
<dbReference type="AlphaFoldDB" id="A0A8J3ILN6"/>
<dbReference type="RefSeq" id="WP_220203293.1">
    <property type="nucleotide sequence ID" value="NZ_BNJK01000001.1"/>
</dbReference>
<keyword evidence="2" id="KW-0472">Membrane</keyword>
<proteinExistence type="predicted"/>
<gene>
    <name evidence="3" type="ORF">KSF_025090</name>
</gene>
<dbReference type="EMBL" id="BNJK01000001">
    <property type="protein sequence ID" value="GHO92461.1"/>
    <property type="molecule type" value="Genomic_DNA"/>
</dbReference>
<protein>
    <recommendedName>
        <fullName evidence="5">CHRD domain-containing protein</fullName>
    </recommendedName>
</protein>
<reference evidence="3" key="1">
    <citation type="submission" date="2020-10" db="EMBL/GenBank/DDBJ databases">
        <title>Taxonomic study of unclassified bacteria belonging to the class Ktedonobacteria.</title>
        <authorList>
            <person name="Yabe S."/>
            <person name="Wang C.M."/>
            <person name="Zheng Y."/>
            <person name="Sakai Y."/>
            <person name="Cavaletti L."/>
            <person name="Monciardini P."/>
            <person name="Donadio S."/>
        </authorList>
    </citation>
    <scope>NUCLEOTIDE SEQUENCE</scope>
    <source>
        <strain evidence="3">ID150040</strain>
    </source>
</reference>
<feature type="compositionally biased region" description="Low complexity" evidence="1">
    <location>
        <begin position="155"/>
        <end position="171"/>
    </location>
</feature>
<evidence type="ECO:0000256" key="1">
    <source>
        <dbReference type="SAM" id="MobiDB-lite"/>
    </source>
</evidence>
<evidence type="ECO:0000313" key="4">
    <source>
        <dbReference type="Proteomes" id="UP000597444"/>
    </source>
</evidence>
<accession>A0A8J3ILN6</accession>
<feature type="transmembrane region" description="Helical" evidence="2">
    <location>
        <begin position="5"/>
        <end position="22"/>
    </location>
</feature>
<keyword evidence="2" id="KW-0812">Transmembrane</keyword>
<keyword evidence="2" id="KW-1133">Transmembrane helix</keyword>
<evidence type="ECO:0000256" key="2">
    <source>
        <dbReference type="SAM" id="Phobius"/>
    </source>
</evidence>
<name>A0A8J3ILN6_9CHLR</name>
<feature type="region of interest" description="Disordered" evidence="1">
    <location>
        <begin position="149"/>
        <end position="196"/>
    </location>
</feature>
<comment type="caution">
    <text evidence="3">The sequence shown here is derived from an EMBL/GenBank/DDBJ whole genome shotgun (WGS) entry which is preliminary data.</text>
</comment>
<keyword evidence="4" id="KW-1185">Reference proteome</keyword>
<dbReference type="Proteomes" id="UP000597444">
    <property type="component" value="Unassembled WGS sequence"/>
</dbReference>
<evidence type="ECO:0000313" key="3">
    <source>
        <dbReference type="EMBL" id="GHO92461.1"/>
    </source>
</evidence>